<dbReference type="PANTHER" id="PTHR27003:SF303">
    <property type="entry name" value="TYROSINE KINASE FAMILY PROTEIN"/>
    <property type="match status" value="1"/>
</dbReference>
<dbReference type="PANTHER" id="PTHR27003">
    <property type="entry name" value="OS07G0166700 PROTEIN"/>
    <property type="match status" value="1"/>
</dbReference>
<keyword evidence="3" id="KW-1185">Reference proteome</keyword>
<feature type="domain" description="Serine-threonine/tyrosine-protein kinase catalytic" evidence="1">
    <location>
        <begin position="1"/>
        <end position="88"/>
    </location>
</feature>
<dbReference type="SUPFAM" id="SSF56112">
    <property type="entry name" value="Protein kinase-like (PK-like)"/>
    <property type="match status" value="1"/>
</dbReference>
<dbReference type="Pfam" id="PF07714">
    <property type="entry name" value="PK_Tyr_Ser-Thr"/>
    <property type="match status" value="1"/>
</dbReference>
<dbReference type="InterPro" id="IPR011009">
    <property type="entry name" value="Kinase-like_dom_sf"/>
</dbReference>
<dbReference type="Gene3D" id="1.10.510.10">
    <property type="entry name" value="Transferase(Phosphotransferase) domain 1"/>
    <property type="match status" value="1"/>
</dbReference>
<gene>
    <name evidence="2" type="ORF">Fmac_017797</name>
</gene>
<sequence length="167" mass="18550">MAREYLMQGTITDKCDVFSFGVVLVEVVCGGLSHGTHLRWPSIVEEEIDPNIKGKIAPECWNVFIDITKRCLKYESDERPTIGEIEVQLEHALSLQEQADSTNTNGDYALLSRTIINIGPNSEFQHAPLQEIDIEDSGTEFAQSSIFYPVDANNLNVRISKGSASFA</sequence>
<accession>A0ABD1M395</accession>
<evidence type="ECO:0000313" key="3">
    <source>
        <dbReference type="Proteomes" id="UP001603857"/>
    </source>
</evidence>
<dbReference type="Proteomes" id="UP001603857">
    <property type="component" value="Unassembled WGS sequence"/>
</dbReference>
<evidence type="ECO:0000313" key="2">
    <source>
        <dbReference type="EMBL" id="KAL2330216.1"/>
    </source>
</evidence>
<dbReference type="InterPro" id="IPR045272">
    <property type="entry name" value="ANXUR1/2-like"/>
</dbReference>
<organism evidence="2 3">
    <name type="scientific">Flemingia macrophylla</name>
    <dbReference type="NCBI Taxonomy" id="520843"/>
    <lineage>
        <taxon>Eukaryota</taxon>
        <taxon>Viridiplantae</taxon>
        <taxon>Streptophyta</taxon>
        <taxon>Embryophyta</taxon>
        <taxon>Tracheophyta</taxon>
        <taxon>Spermatophyta</taxon>
        <taxon>Magnoliopsida</taxon>
        <taxon>eudicotyledons</taxon>
        <taxon>Gunneridae</taxon>
        <taxon>Pentapetalae</taxon>
        <taxon>rosids</taxon>
        <taxon>fabids</taxon>
        <taxon>Fabales</taxon>
        <taxon>Fabaceae</taxon>
        <taxon>Papilionoideae</taxon>
        <taxon>50 kb inversion clade</taxon>
        <taxon>NPAAA clade</taxon>
        <taxon>indigoferoid/millettioid clade</taxon>
        <taxon>Phaseoleae</taxon>
        <taxon>Flemingia</taxon>
    </lineage>
</organism>
<dbReference type="AlphaFoldDB" id="A0ABD1M395"/>
<name>A0ABD1M395_9FABA</name>
<dbReference type="EMBL" id="JBGMDY010000006">
    <property type="protein sequence ID" value="KAL2330216.1"/>
    <property type="molecule type" value="Genomic_DNA"/>
</dbReference>
<proteinExistence type="predicted"/>
<comment type="caution">
    <text evidence="2">The sequence shown here is derived from an EMBL/GenBank/DDBJ whole genome shotgun (WGS) entry which is preliminary data.</text>
</comment>
<dbReference type="InterPro" id="IPR001245">
    <property type="entry name" value="Ser-Thr/Tyr_kinase_cat_dom"/>
</dbReference>
<protein>
    <recommendedName>
        <fullName evidence="1">Serine-threonine/tyrosine-protein kinase catalytic domain-containing protein</fullName>
    </recommendedName>
</protein>
<reference evidence="2 3" key="1">
    <citation type="submission" date="2024-08" db="EMBL/GenBank/DDBJ databases">
        <title>Insights into the chromosomal genome structure of Flemingia macrophylla.</title>
        <authorList>
            <person name="Ding Y."/>
            <person name="Zhao Y."/>
            <person name="Bi W."/>
            <person name="Wu M."/>
            <person name="Zhao G."/>
            <person name="Gong Y."/>
            <person name="Li W."/>
            <person name="Zhang P."/>
        </authorList>
    </citation>
    <scope>NUCLEOTIDE SEQUENCE [LARGE SCALE GENOMIC DNA]</scope>
    <source>
        <strain evidence="2">DYQJB</strain>
        <tissue evidence="2">Leaf</tissue>
    </source>
</reference>
<evidence type="ECO:0000259" key="1">
    <source>
        <dbReference type="Pfam" id="PF07714"/>
    </source>
</evidence>